<gene>
    <name evidence="1" type="ORF">OVA965_LOCUS27891</name>
    <name evidence="2" type="ORF">TMI583_LOCUS28638</name>
</gene>
<sequence>MWRGHFALSIYEERLTYLIKRDNIFWTLTTRAVSKDPVSRVSSQIQRGTREPMGKFIETIKTKLDFRLPATELELLKSTERFELQLQTHTKCLLSQTLHMFCDNLSNRWHLTTKEFLRNTIKTQKFQLHTDIKYNERKLKQHTSLLEKTQNSRELVLADIPKIIEKKNLILMGIETKQDLEKLLNRLEIIYNLTISGLNHIEHFLMNTTIEQMNYLLISTFYYSIIKLYENGENVLFKQLTTYLDSENNDATTIAFD</sequence>
<comment type="caution">
    <text evidence="1">The sequence shown here is derived from an EMBL/GenBank/DDBJ whole genome shotgun (WGS) entry which is preliminary data.</text>
</comment>
<organism evidence="1 3">
    <name type="scientific">Didymodactylos carnosus</name>
    <dbReference type="NCBI Taxonomy" id="1234261"/>
    <lineage>
        <taxon>Eukaryota</taxon>
        <taxon>Metazoa</taxon>
        <taxon>Spiralia</taxon>
        <taxon>Gnathifera</taxon>
        <taxon>Rotifera</taxon>
        <taxon>Eurotatoria</taxon>
        <taxon>Bdelloidea</taxon>
        <taxon>Philodinida</taxon>
        <taxon>Philodinidae</taxon>
        <taxon>Didymodactylos</taxon>
    </lineage>
</organism>
<evidence type="ECO:0000313" key="2">
    <source>
        <dbReference type="EMBL" id="CAF4091613.1"/>
    </source>
</evidence>
<dbReference type="EMBL" id="CAJNOK010018679">
    <property type="protein sequence ID" value="CAF1286621.1"/>
    <property type="molecule type" value="Genomic_DNA"/>
</dbReference>
<protein>
    <submittedName>
        <fullName evidence="1">Uncharacterized protein</fullName>
    </submittedName>
</protein>
<proteinExistence type="predicted"/>
<reference evidence="1" key="1">
    <citation type="submission" date="2021-02" db="EMBL/GenBank/DDBJ databases">
        <authorList>
            <person name="Nowell W R."/>
        </authorList>
    </citation>
    <scope>NUCLEOTIDE SEQUENCE</scope>
</reference>
<dbReference type="Proteomes" id="UP000682733">
    <property type="component" value="Unassembled WGS sequence"/>
</dbReference>
<dbReference type="Proteomes" id="UP000677228">
    <property type="component" value="Unassembled WGS sequence"/>
</dbReference>
<dbReference type="EMBL" id="CAJOBA010040246">
    <property type="protein sequence ID" value="CAF4091613.1"/>
    <property type="molecule type" value="Genomic_DNA"/>
</dbReference>
<name>A0A8S2EQZ4_9BILA</name>
<feature type="non-terminal residue" evidence="1">
    <location>
        <position position="1"/>
    </location>
</feature>
<evidence type="ECO:0000313" key="3">
    <source>
        <dbReference type="Proteomes" id="UP000677228"/>
    </source>
</evidence>
<evidence type="ECO:0000313" key="1">
    <source>
        <dbReference type="EMBL" id="CAF1286621.1"/>
    </source>
</evidence>
<dbReference type="AlphaFoldDB" id="A0A8S2EQZ4"/>
<accession>A0A8S2EQZ4</accession>